<evidence type="ECO:0000313" key="2">
    <source>
        <dbReference type="Proteomes" id="UP000014500"/>
    </source>
</evidence>
<accession>T1JLG4</accession>
<dbReference type="Proteomes" id="UP000014500">
    <property type="component" value="Unassembled WGS sequence"/>
</dbReference>
<evidence type="ECO:0000313" key="1">
    <source>
        <dbReference type="EnsemblMetazoa" id="SMAR014694-PA"/>
    </source>
</evidence>
<dbReference type="EnsemblMetazoa" id="SMAR014694-RA">
    <property type="protein sequence ID" value="SMAR014694-PA"/>
    <property type="gene ID" value="SMAR014694"/>
</dbReference>
<proteinExistence type="predicted"/>
<organism evidence="1 2">
    <name type="scientific">Strigamia maritima</name>
    <name type="common">European centipede</name>
    <name type="synonym">Geophilus maritimus</name>
    <dbReference type="NCBI Taxonomy" id="126957"/>
    <lineage>
        <taxon>Eukaryota</taxon>
        <taxon>Metazoa</taxon>
        <taxon>Ecdysozoa</taxon>
        <taxon>Arthropoda</taxon>
        <taxon>Myriapoda</taxon>
        <taxon>Chilopoda</taxon>
        <taxon>Pleurostigmophora</taxon>
        <taxon>Geophilomorpha</taxon>
        <taxon>Linotaeniidae</taxon>
        <taxon>Strigamia</taxon>
    </lineage>
</organism>
<name>T1JLG4_STRMM</name>
<reference evidence="2" key="1">
    <citation type="submission" date="2011-05" db="EMBL/GenBank/DDBJ databases">
        <authorList>
            <person name="Richards S.R."/>
            <person name="Qu J."/>
            <person name="Jiang H."/>
            <person name="Jhangiani S.N."/>
            <person name="Agravi P."/>
            <person name="Goodspeed R."/>
            <person name="Gross S."/>
            <person name="Mandapat C."/>
            <person name="Jackson L."/>
            <person name="Mathew T."/>
            <person name="Pu L."/>
            <person name="Thornton R."/>
            <person name="Saada N."/>
            <person name="Wilczek-Boney K.B."/>
            <person name="Lee S."/>
            <person name="Kovar C."/>
            <person name="Wu Y."/>
            <person name="Scherer S.E."/>
            <person name="Worley K.C."/>
            <person name="Muzny D.M."/>
            <person name="Gibbs R."/>
        </authorList>
    </citation>
    <scope>NUCLEOTIDE SEQUENCE</scope>
    <source>
        <strain evidence="2">Brora</strain>
    </source>
</reference>
<dbReference type="HOGENOM" id="CLU_3434234_0_0_1"/>
<reference evidence="1" key="2">
    <citation type="submission" date="2015-02" db="UniProtKB">
        <authorList>
            <consortium name="EnsemblMetazoa"/>
        </authorList>
    </citation>
    <scope>IDENTIFICATION</scope>
</reference>
<sequence>MTPLLFSILLTIFPF</sequence>
<keyword evidence="2" id="KW-1185">Reference proteome</keyword>
<protein>
    <submittedName>
        <fullName evidence="1">Uncharacterized protein</fullName>
    </submittedName>
</protein>
<dbReference type="EMBL" id="JH431513">
    <property type="status" value="NOT_ANNOTATED_CDS"/>
    <property type="molecule type" value="Genomic_DNA"/>
</dbReference>